<evidence type="ECO:0000313" key="4">
    <source>
        <dbReference type="Proteomes" id="UP000247498"/>
    </source>
</evidence>
<dbReference type="OrthoDB" id="10251089at2759"/>
<dbReference type="PANTHER" id="PTHR12710:SF0">
    <property type="entry name" value="NUCLEAR PROTEIN LOCALIZATION PROTEIN 4 HOMOLOG"/>
    <property type="match status" value="1"/>
</dbReference>
<evidence type="ECO:0000259" key="2">
    <source>
        <dbReference type="Pfam" id="PF11543"/>
    </source>
</evidence>
<accession>A0A2V0P022</accession>
<dbReference type="GO" id="GO:0005634">
    <property type="term" value="C:nucleus"/>
    <property type="evidence" value="ECO:0007669"/>
    <property type="project" value="TreeGrafter"/>
</dbReference>
<evidence type="ECO:0000256" key="1">
    <source>
        <dbReference type="SAM" id="MobiDB-lite"/>
    </source>
</evidence>
<dbReference type="GO" id="GO:0043130">
    <property type="term" value="F:ubiquitin binding"/>
    <property type="evidence" value="ECO:0007669"/>
    <property type="project" value="TreeGrafter"/>
</dbReference>
<dbReference type="InterPro" id="IPR016563">
    <property type="entry name" value="Npl4"/>
</dbReference>
<organism evidence="3 4">
    <name type="scientific">Raphidocelis subcapitata</name>
    <dbReference type="NCBI Taxonomy" id="307507"/>
    <lineage>
        <taxon>Eukaryota</taxon>
        <taxon>Viridiplantae</taxon>
        <taxon>Chlorophyta</taxon>
        <taxon>core chlorophytes</taxon>
        <taxon>Chlorophyceae</taxon>
        <taxon>CS clade</taxon>
        <taxon>Sphaeropleales</taxon>
        <taxon>Selenastraceae</taxon>
        <taxon>Raphidocelis</taxon>
    </lineage>
</organism>
<dbReference type="SUPFAM" id="SSF54236">
    <property type="entry name" value="Ubiquitin-like"/>
    <property type="match status" value="1"/>
</dbReference>
<name>A0A2V0P022_9CHLO</name>
<dbReference type="InParanoid" id="A0A2V0P022"/>
<dbReference type="Gene3D" id="3.10.20.90">
    <property type="entry name" value="Phosphatidylinositol 3-kinase Catalytic Subunit, Chain A, domain 1"/>
    <property type="match status" value="1"/>
</dbReference>
<gene>
    <name evidence="3" type="ORF">Rsub_04862</name>
</gene>
<reference evidence="3 4" key="1">
    <citation type="journal article" date="2018" name="Sci. Rep.">
        <title>Raphidocelis subcapitata (=Pseudokirchneriella subcapitata) provides an insight into genome evolution and environmental adaptations in the Sphaeropleales.</title>
        <authorList>
            <person name="Suzuki S."/>
            <person name="Yamaguchi H."/>
            <person name="Nakajima N."/>
            <person name="Kawachi M."/>
        </authorList>
    </citation>
    <scope>NUCLEOTIDE SEQUENCE [LARGE SCALE GENOMIC DNA]</scope>
    <source>
        <strain evidence="3 4">NIES-35</strain>
    </source>
</reference>
<comment type="caution">
    <text evidence="3">The sequence shown here is derived from an EMBL/GenBank/DDBJ whole genome shotgun (WGS) entry which is preliminary data.</text>
</comment>
<dbReference type="InterPro" id="IPR024682">
    <property type="entry name" value="Npl4_Ub-like_dom"/>
</dbReference>
<feature type="domain" description="Nuclear pore localisation protein Npl4 ubiquitin-like" evidence="2">
    <location>
        <begin position="1"/>
        <end position="81"/>
    </location>
</feature>
<dbReference type="AlphaFoldDB" id="A0A2V0P022"/>
<protein>
    <recommendedName>
        <fullName evidence="2">Nuclear pore localisation protein Npl4 ubiquitin-like domain-containing protein</fullName>
    </recommendedName>
</protein>
<keyword evidence="4" id="KW-1185">Reference proteome</keyword>
<sequence length="398" mass="42551">MIIRLRSRDGLERITVPDGAGVAALKAAIQSQLGVAPADMTLSKDAALLTAKAGPEGISLLPDGDAPLSKLGVAHGDMLFMAVGYERQVEPAVQKTVIDRRQFGVCVSVHDIAAKQRRIERQDKAKVESVSFDRNAANVFQSYVQVDFLAELFGLKKVGWVFSQSNKERDYIISGEELVAMAGVQGELGEQSVTVVVSFDPNEQGGHVHFEAFQCSQQAVDMAREGWLSTDLEGALKRRGKKRGGGGGGDGGGGGGGGGGAAAEEAEEVPSPGAVAVVNPREPDFQDAAIVAGKDSTLVDTDWFLCPLKILDHEGPFTAGFPVENRLIPQTKNDLRDHLRRAASKPYEARLADFHLLLWLARQPNMDPGDMLAVVDAVRSGQPLMEGYRVIIDSLAGL</sequence>
<evidence type="ECO:0000313" key="3">
    <source>
        <dbReference type="EMBL" id="GBF91193.1"/>
    </source>
</evidence>
<dbReference type="EMBL" id="BDRX01000022">
    <property type="protein sequence ID" value="GBF91193.1"/>
    <property type="molecule type" value="Genomic_DNA"/>
</dbReference>
<dbReference type="STRING" id="307507.A0A2V0P022"/>
<dbReference type="Proteomes" id="UP000247498">
    <property type="component" value="Unassembled WGS sequence"/>
</dbReference>
<dbReference type="InterPro" id="IPR029071">
    <property type="entry name" value="Ubiquitin-like_domsf"/>
</dbReference>
<dbReference type="FunCoup" id="A0A2V0P022">
    <property type="interactions" value="1973"/>
</dbReference>
<dbReference type="CDD" id="cd17055">
    <property type="entry name" value="Ubl_AtNPL4_like"/>
    <property type="match status" value="1"/>
</dbReference>
<feature type="region of interest" description="Disordered" evidence="1">
    <location>
        <begin position="238"/>
        <end position="271"/>
    </location>
</feature>
<feature type="compositionally biased region" description="Gly residues" evidence="1">
    <location>
        <begin position="245"/>
        <end position="261"/>
    </location>
</feature>
<proteinExistence type="predicted"/>
<dbReference type="GO" id="GO:0031625">
    <property type="term" value="F:ubiquitin protein ligase binding"/>
    <property type="evidence" value="ECO:0007669"/>
    <property type="project" value="TreeGrafter"/>
</dbReference>
<dbReference type="PANTHER" id="PTHR12710">
    <property type="entry name" value="NUCLEAR PROTEIN LOCALIZATION 4"/>
    <property type="match status" value="1"/>
</dbReference>
<dbReference type="GO" id="GO:0006511">
    <property type="term" value="P:ubiquitin-dependent protein catabolic process"/>
    <property type="evidence" value="ECO:0007669"/>
    <property type="project" value="InterPro"/>
</dbReference>
<dbReference type="Pfam" id="PF11543">
    <property type="entry name" value="UN_NPL4"/>
    <property type="match status" value="1"/>
</dbReference>